<dbReference type="EMBL" id="JAUJYO010000002">
    <property type="protein sequence ID" value="KAK1323755.1"/>
    <property type="molecule type" value="Genomic_DNA"/>
</dbReference>
<dbReference type="Gene3D" id="1.25.40.10">
    <property type="entry name" value="Tetratricopeptide repeat domain"/>
    <property type="match status" value="2"/>
</dbReference>
<accession>A0AAV9FCW5</accession>
<comment type="caution">
    <text evidence="2">The sequence shown here is derived from an EMBL/GenBank/DDBJ whole genome shotgun (WGS) entry which is preliminary data.</text>
</comment>
<proteinExistence type="predicted"/>
<reference evidence="2" key="2">
    <citation type="submission" date="2023-06" db="EMBL/GenBank/DDBJ databases">
        <authorList>
            <person name="Ma L."/>
            <person name="Liu K.-W."/>
            <person name="Li Z."/>
            <person name="Hsiao Y.-Y."/>
            <person name="Qi Y."/>
            <person name="Fu T."/>
            <person name="Tang G."/>
            <person name="Zhang D."/>
            <person name="Sun W.-H."/>
            <person name="Liu D.-K."/>
            <person name="Li Y."/>
            <person name="Chen G.-Z."/>
            <person name="Liu X.-D."/>
            <person name="Liao X.-Y."/>
            <person name="Jiang Y.-T."/>
            <person name="Yu X."/>
            <person name="Hao Y."/>
            <person name="Huang J."/>
            <person name="Zhao X.-W."/>
            <person name="Ke S."/>
            <person name="Chen Y.-Y."/>
            <person name="Wu W.-L."/>
            <person name="Hsu J.-L."/>
            <person name="Lin Y.-F."/>
            <person name="Huang M.-D."/>
            <person name="Li C.-Y."/>
            <person name="Huang L."/>
            <person name="Wang Z.-W."/>
            <person name="Zhao X."/>
            <person name="Zhong W.-Y."/>
            <person name="Peng D.-H."/>
            <person name="Ahmad S."/>
            <person name="Lan S."/>
            <person name="Zhang J.-S."/>
            <person name="Tsai W.-C."/>
            <person name="Van De Peer Y."/>
            <person name="Liu Z.-J."/>
        </authorList>
    </citation>
    <scope>NUCLEOTIDE SEQUENCE</scope>
    <source>
        <strain evidence="2">CP</strain>
        <tissue evidence="2">Leaves</tissue>
    </source>
</reference>
<dbReference type="NCBIfam" id="TIGR00756">
    <property type="entry name" value="PPR"/>
    <property type="match status" value="1"/>
</dbReference>
<evidence type="ECO:0000256" key="1">
    <source>
        <dbReference type="ARBA" id="ARBA00022737"/>
    </source>
</evidence>
<sequence>MFSFQWRRHPSHRKVHSILVEFAFRTSHNLVSESDLCFHQEQKPPHRSQETRIRLGNRAEPNAAALQLLESGTLSSLMIHFAENGLFSRAQSIWDELINSSCVPSVESVSELIRVYAANRRFDDILTIIREFDSRADVDSSGETHSVAVSCFGEVGELELMERVLKEMSLRGFRVDSLTGNAFVKYYSMFGSLTEMETAYERLKKSRILVEADAIRAMALAYTRERKFYRLGEFLRDVGLKRRNVGNLLWNLLLLSYAVNFKMKSLQREFLQMVEAGFSPDLTTFNVRALAFSKMCMFWDLHLSLEHMKHVGVVPDLVTYGCVVDAYLERRLGRNLSFGLEGLDLGRHPVVLTDPIVFEAFGKGDFHLCSEAFLEPGRRRTFRWTYSKLIEVYLKRTYRSNQIFWNY</sequence>
<reference evidence="2" key="1">
    <citation type="journal article" date="2023" name="Nat. Commun.">
        <title>Diploid and tetraploid genomes of Acorus and the evolution of monocots.</title>
        <authorList>
            <person name="Ma L."/>
            <person name="Liu K.W."/>
            <person name="Li Z."/>
            <person name="Hsiao Y.Y."/>
            <person name="Qi Y."/>
            <person name="Fu T."/>
            <person name="Tang G.D."/>
            <person name="Zhang D."/>
            <person name="Sun W.H."/>
            <person name="Liu D.K."/>
            <person name="Li Y."/>
            <person name="Chen G.Z."/>
            <person name="Liu X.D."/>
            <person name="Liao X.Y."/>
            <person name="Jiang Y.T."/>
            <person name="Yu X."/>
            <person name="Hao Y."/>
            <person name="Huang J."/>
            <person name="Zhao X.W."/>
            <person name="Ke S."/>
            <person name="Chen Y.Y."/>
            <person name="Wu W.L."/>
            <person name="Hsu J.L."/>
            <person name="Lin Y.F."/>
            <person name="Huang M.D."/>
            <person name="Li C.Y."/>
            <person name="Huang L."/>
            <person name="Wang Z.W."/>
            <person name="Zhao X."/>
            <person name="Zhong W.Y."/>
            <person name="Peng D.H."/>
            <person name="Ahmad S."/>
            <person name="Lan S."/>
            <person name="Zhang J.S."/>
            <person name="Tsai W.C."/>
            <person name="Van de Peer Y."/>
            <person name="Liu Z.J."/>
        </authorList>
    </citation>
    <scope>NUCLEOTIDE SEQUENCE</scope>
    <source>
        <strain evidence="2">CP</strain>
    </source>
</reference>
<gene>
    <name evidence="2" type="ORF">QJS10_CPA02g01592</name>
</gene>
<dbReference type="InterPro" id="IPR011990">
    <property type="entry name" value="TPR-like_helical_dom_sf"/>
</dbReference>
<dbReference type="Proteomes" id="UP001180020">
    <property type="component" value="Unassembled WGS sequence"/>
</dbReference>
<protein>
    <submittedName>
        <fullName evidence="2">Pentatricopeptide repeat-containing protein</fullName>
    </submittedName>
</protein>
<keyword evidence="3" id="KW-1185">Reference proteome</keyword>
<dbReference type="PANTHER" id="PTHR47493">
    <property type="entry name" value="OS08G0520200 PROTEIN"/>
    <property type="match status" value="1"/>
</dbReference>
<dbReference type="PANTHER" id="PTHR47493:SF1">
    <property type="entry name" value="OS08G0520200 PROTEIN"/>
    <property type="match status" value="1"/>
</dbReference>
<dbReference type="AlphaFoldDB" id="A0AAV9FCW5"/>
<evidence type="ECO:0000313" key="2">
    <source>
        <dbReference type="EMBL" id="KAK1323755.1"/>
    </source>
</evidence>
<evidence type="ECO:0000313" key="3">
    <source>
        <dbReference type="Proteomes" id="UP001180020"/>
    </source>
</evidence>
<organism evidence="2 3">
    <name type="scientific">Acorus calamus</name>
    <name type="common">Sweet flag</name>
    <dbReference type="NCBI Taxonomy" id="4465"/>
    <lineage>
        <taxon>Eukaryota</taxon>
        <taxon>Viridiplantae</taxon>
        <taxon>Streptophyta</taxon>
        <taxon>Embryophyta</taxon>
        <taxon>Tracheophyta</taxon>
        <taxon>Spermatophyta</taxon>
        <taxon>Magnoliopsida</taxon>
        <taxon>Liliopsida</taxon>
        <taxon>Acoraceae</taxon>
        <taxon>Acorus</taxon>
    </lineage>
</organism>
<dbReference type="InterPro" id="IPR002885">
    <property type="entry name" value="PPR_rpt"/>
</dbReference>
<name>A0AAV9FCW5_ACOCL</name>
<dbReference type="Pfam" id="PF01535">
    <property type="entry name" value="PPR"/>
    <property type="match status" value="1"/>
</dbReference>
<keyword evidence="1" id="KW-0677">Repeat</keyword>